<sequence length="110" mass="11946">MEVEGRQNLSDLCSTDEQESTCGTREHAVNARRSYFCCSSSAGGKDEDRNSRGEPHAVVQGELCTSSAGISHPGSQHDGPQAAFCSLWLLPLPRQCPHCLQGHRPTPRLL</sequence>
<dbReference type="EMBL" id="OX459951">
    <property type="protein sequence ID" value="CAI9156935.1"/>
    <property type="molecule type" value="Genomic_DNA"/>
</dbReference>
<organism evidence="2 3">
    <name type="scientific">Rangifer tarandus platyrhynchus</name>
    <name type="common">Svalbard reindeer</name>
    <dbReference type="NCBI Taxonomy" id="3082113"/>
    <lineage>
        <taxon>Eukaryota</taxon>
        <taxon>Metazoa</taxon>
        <taxon>Chordata</taxon>
        <taxon>Craniata</taxon>
        <taxon>Vertebrata</taxon>
        <taxon>Euteleostomi</taxon>
        <taxon>Mammalia</taxon>
        <taxon>Eutheria</taxon>
        <taxon>Laurasiatheria</taxon>
        <taxon>Artiodactyla</taxon>
        <taxon>Ruminantia</taxon>
        <taxon>Pecora</taxon>
        <taxon>Cervidae</taxon>
        <taxon>Odocoileinae</taxon>
        <taxon>Rangifer</taxon>
    </lineage>
</organism>
<evidence type="ECO:0000313" key="3">
    <source>
        <dbReference type="Proteomes" id="UP001176941"/>
    </source>
</evidence>
<dbReference type="Proteomes" id="UP001176941">
    <property type="component" value="Chromosome 15"/>
</dbReference>
<evidence type="ECO:0000313" key="2">
    <source>
        <dbReference type="EMBL" id="CAI9156935.1"/>
    </source>
</evidence>
<proteinExistence type="predicted"/>
<protein>
    <submittedName>
        <fullName evidence="2">Uncharacterized protein</fullName>
    </submittedName>
</protein>
<accession>A0ABN8Y7I1</accession>
<evidence type="ECO:0000256" key="1">
    <source>
        <dbReference type="SAM" id="MobiDB-lite"/>
    </source>
</evidence>
<gene>
    <name evidence="2" type="ORF">MRATA1EN1_LOCUS5897</name>
</gene>
<keyword evidence="3" id="KW-1185">Reference proteome</keyword>
<feature type="region of interest" description="Disordered" evidence="1">
    <location>
        <begin position="1"/>
        <end position="25"/>
    </location>
</feature>
<name>A0ABN8Y7I1_RANTA</name>
<reference evidence="2" key="1">
    <citation type="submission" date="2023-04" db="EMBL/GenBank/DDBJ databases">
        <authorList>
            <consortium name="ELIXIR-Norway"/>
        </authorList>
    </citation>
    <scope>NUCLEOTIDE SEQUENCE [LARGE SCALE GENOMIC DNA]</scope>
</reference>